<proteinExistence type="predicted"/>
<dbReference type="InterPro" id="IPR029044">
    <property type="entry name" value="Nucleotide-diphossugar_trans"/>
</dbReference>
<dbReference type="Proteomes" id="UP000007346">
    <property type="component" value="Chromosome"/>
</dbReference>
<dbReference type="NCBIfam" id="TIGR04282">
    <property type="entry name" value="glyco_like_cofC"/>
    <property type="match status" value="1"/>
</dbReference>
<keyword evidence="1" id="KW-0808">Transferase</keyword>
<dbReference type="EMBL" id="CP003490">
    <property type="protein sequence ID" value="AFR70063.1"/>
    <property type="molecule type" value="Genomic_DNA"/>
</dbReference>
<dbReference type="Pfam" id="PF09837">
    <property type="entry name" value="DUF2064"/>
    <property type="match status" value="1"/>
</dbReference>
<reference evidence="1 2" key="1">
    <citation type="journal article" date="2012" name="BMC Genomics">
        <title>Comparative genomics of Brachyspira pilosicoli strains: genome rearrangements, reductions and correlation of genetic compliment with phenotypic diversity.</title>
        <authorList>
            <person name="Mappley L.J."/>
            <person name="Black M.L."/>
            <person name="Abuoun M."/>
            <person name="Darby A.C."/>
            <person name="Woodward M.J."/>
            <person name="Parkhill J."/>
            <person name="Turner A.K."/>
            <person name="Bellgard M.I."/>
            <person name="La T."/>
            <person name="Phillips N.D."/>
            <person name="La Ragione R.M."/>
            <person name="Hampson D.J."/>
        </authorList>
    </citation>
    <scope>NUCLEOTIDE SEQUENCE [LARGE SCALE GENOMIC DNA]</scope>
    <source>
        <strain evidence="1">B2904</strain>
    </source>
</reference>
<protein>
    <submittedName>
        <fullName evidence="1">Glycosyltransferase</fullName>
    </submittedName>
</protein>
<sequence length="219" mass="25301">MKSNALIIFTRIPVAGKTKTRLQVKLSAEECCNLHKCFLKDIYKKIISLKQNNIDIIIAYNPDGDLNILKEIFYDEKIYIKQEINSNSENEKIYNSMKEVFSFGYKKCILIGTDIPEIDEKDIINSFELLDNNDFVFGPSYDGGYYLVGMKEYNDIIVKVNSGTLNNILAAIENINLKYCLIEKRHDIDEYDDLLDLNSRINIDKKIINTSNFLKSINL</sequence>
<dbReference type="GO" id="GO:0016740">
    <property type="term" value="F:transferase activity"/>
    <property type="evidence" value="ECO:0007669"/>
    <property type="project" value="UniProtKB-KW"/>
</dbReference>
<dbReference type="Gene3D" id="3.90.550.10">
    <property type="entry name" value="Spore Coat Polysaccharide Biosynthesis Protein SpsA, Chain A"/>
    <property type="match status" value="1"/>
</dbReference>
<dbReference type="HOGENOM" id="CLU_075662_2_0_12"/>
<dbReference type="KEGG" id="bpj:B2904_orf716"/>
<name>J9USX3_BRAPL</name>
<evidence type="ECO:0000313" key="1">
    <source>
        <dbReference type="EMBL" id="AFR70063.1"/>
    </source>
</evidence>
<dbReference type="AlphaFoldDB" id="J9USX3"/>
<dbReference type="PANTHER" id="PTHR36529">
    <property type="entry name" value="SLL1095 PROTEIN"/>
    <property type="match status" value="1"/>
</dbReference>
<evidence type="ECO:0000313" key="2">
    <source>
        <dbReference type="Proteomes" id="UP000007346"/>
    </source>
</evidence>
<dbReference type="InterPro" id="IPR018641">
    <property type="entry name" value="Trfase_1_rSAM/seldom-assoc"/>
</dbReference>
<accession>J9USX3</accession>
<dbReference type="SUPFAM" id="SSF53448">
    <property type="entry name" value="Nucleotide-diphospho-sugar transferases"/>
    <property type="match status" value="1"/>
</dbReference>
<dbReference type="RefSeq" id="WP_014935545.1">
    <property type="nucleotide sequence ID" value="NC_018607.1"/>
</dbReference>
<gene>
    <name evidence="1" type="ORF">B2904_orf716</name>
</gene>
<dbReference type="PANTHER" id="PTHR36529:SF1">
    <property type="entry name" value="GLYCOSYLTRANSFERASE"/>
    <property type="match status" value="1"/>
</dbReference>
<dbReference type="PATRIC" id="fig|1133568.3.peg.713"/>
<organism evidence="1 2">
    <name type="scientific">Brachyspira pilosicoli B2904</name>
    <dbReference type="NCBI Taxonomy" id="1133568"/>
    <lineage>
        <taxon>Bacteria</taxon>
        <taxon>Pseudomonadati</taxon>
        <taxon>Spirochaetota</taxon>
        <taxon>Spirochaetia</taxon>
        <taxon>Brachyspirales</taxon>
        <taxon>Brachyspiraceae</taxon>
        <taxon>Brachyspira</taxon>
    </lineage>
</organism>